<dbReference type="GO" id="GO:0005634">
    <property type="term" value="C:nucleus"/>
    <property type="evidence" value="ECO:0007669"/>
    <property type="project" value="TreeGrafter"/>
</dbReference>
<keyword evidence="3" id="KW-1185">Reference proteome</keyword>
<dbReference type="FunCoup" id="A0A7R8Z1Q7">
    <property type="interactions" value="1362"/>
</dbReference>
<dbReference type="AlphaFoldDB" id="A0A7R8Z1Q7"/>
<name>A0A7R8Z1Q7_HERIL</name>
<evidence type="ECO:0000313" key="3">
    <source>
        <dbReference type="Proteomes" id="UP000594454"/>
    </source>
</evidence>
<sequence length="627" mass="70141">MRGLRKCPSCGGYNGNRAKGCANAKCSLHYLKKGPDRKKPLIDAIQLVSYNDTKIFSVRVRDRDPAQRNFVQIVDVTLTADQDGSIVSRNAICFVDTCKYDSTDLNISCKHVKSASECLKQATEIKVSRDVLYAMNISTEMKDQLWSQYCEYEQMIPAVQRINKSTFVVKCKANAVHAAGRLHATISADDETESNFSCGCKKLRIILSPNNSVVMESATCDHLMLILAGLLSSESIRKDYQKFINSLSNLWVAESFSVGDSLLQSEDLISFSENILNSCIELTSADNSSDQKIFDSDPTMQTSAENRMEDEEIQLVSVPTNKDEITTEFETANLELAECQIELMDQFKLTNQIDLCNDDIQLCEADLFAENHIVCNMDQASQGDSIQVYENAVNSTVNKCSRNSVSNVGASPQVEKQKESYTSTGGINSNIVVENTLEFNSWLNFVIERINSAIDINTETSNIAQSYDMKHDFFTCLSSKFSVGDKRRIPNNTTMIKKGRYKGLVKSTWIFTTSSAVKRIFSTNESSVDLEHVYIEKSPGCYVPYDASSVLESHADTQNKKLKRILPSMFKAFIQFGSKNKTSTGGFAIEWIPNVFPKSRFGVMRIQFTLGFKKNNKIIEKFTPVGS</sequence>
<evidence type="ECO:0000313" key="2">
    <source>
        <dbReference type="EMBL" id="CAD7089971.1"/>
    </source>
</evidence>
<dbReference type="OrthoDB" id="6506929at2759"/>
<dbReference type="InParanoid" id="A0A7R8Z1Q7"/>
<proteinExistence type="predicted"/>
<dbReference type="PANTHER" id="PTHR13518">
    <property type="entry name" value="PUTATIVE TREBLE-CLEF ZINC-FINGER C2ORF42 FAMILY MEMBER"/>
    <property type="match status" value="1"/>
</dbReference>
<dbReference type="Proteomes" id="UP000594454">
    <property type="component" value="Chromosome 5"/>
</dbReference>
<gene>
    <name evidence="2" type="ORF">HERILL_LOCUS12486</name>
</gene>
<reference evidence="2 3" key="1">
    <citation type="submission" date="2020-11" db="EMBL/GenBank/DDBJ databases">
        <authorList>
            <person name="Wallbank WR R."/>
            <person name="Pardo Diaz C."/>
            <person name="Kozak K."/>
            <person name="Martin S."/>
            <person name="Jiggins C."/>
            <person name="Moest M."/>
            <person name="Warren A I."/>
            <person name="Generalovic N T."/>
            <person name="Byers J.R.P. K."/>
            <person name="Montejo-Kovacevich G."/>
            <person name="Yen C E."/>
        </authorList>
    </citation>
    <scope>NUCLEOTIDE SEQUENCE [LARGE SCALE GENOMIC DNA]</scope>
</reference>
<organism evidence="2 3">
    <name type="scientific">Hermetia illucens</name>
    <name type="common">Black soldier fly</name>
    <dbReference type="NCBI Taxonomy" id="343691"/>
    <lineage>
        <taxon>Eukaryota</taxon>
        <taxon>Metazoa</taxon>
        <taxon>Ecdysozoa</taxon>
        <taxon>Arthropoda</taxon>
        <taxon>Hexapoda</taxon>
        <taxon>Insecta</taxon>
        <taxon>Pterygota</taxon>
        <taxon>Neoptera</taxon>
        <taxon>Endopterygota</taxon>
        <taxon>Diptera</taxon>
        <taxon>Brachycera</taxon>
        <taxon>Stratiomyomorpha</taxon>
        <taxon>Stratiomyidae</taxon>
        <taxon>Hermetiinae</taxon>
        <taxon>Hermetia</taxon>
    </lineage>
</organism>
<protein>
    <recommendedName>
        <fullName evidence="1">Putative treble-clef zinc-finger domain-containing protein</fullName>
    </recommendedName>
</protein>
<dbReference type="PANTHER" id="PTHR13518:SF1">
    <property type="entry name" value="C2ORF42 HOMOLOG"/>
    <property type="match status" value="1"/>
</dbReference>
<accession>A0A7R8Z1Q7</accession>
<dbReference type="EMBL" id="LR899013">
    <property type="protein sequence ID" value="CAD7089971.1"/>
    <property type="molecule type" value="Genomic_DNA"/>
</dbReference>
<dbReference type="InterPro" id="IPR026049">
    <property type="entry name" value="C2orf42"/>
</dbReference>
<feature type="domain" description="Putative treble-clef zinc-finger" evidence="1">
    <location>
        <begin position="2"/>
        <end position="32"/>
    </location>
</feature>
<dbReference type="InterPro" id="IPR029269">
    <property type="entry name" value="Zf-tcix"/>
</dbReference>
<evidence type="ECO:0000259" key="1">
    <source>
        <dbReference type="Pfam" id="PF14952"/>
    </source>
</evidence>
<dbReference type="Pfam" id="PF14952">
    <property type="entry name" value="zf-tcix"/>
    <property type="match status" value="1"/>
</dbReference>